<dbReference type="Proteomes" id="UP001165378">
    <property type="component" value="Unassembled WGS sequence"/>
</dbReference>
<keyword evidence="2" id="KW-1185">Reference proteome</keyword>
<comment type="caution">
    <text evidence="1">The sequence shown here is derived from an EMBL/GenBank/DDBJ whole genome shotgun (WGS) entry which is preliminary data.</text>
</comment>
<dbReference type="RefSeq" id="WP_235057629.1">
    <property type="nucleotide sequence ID" value="NZ_JAKFHA010000040.1"/>
</dbReference>
<dbReference type="InterPro" id="IPR029058">
    <property type="entry name" value="AB_hydrolase_fold"/>
</dbReference>
<evidence type="ECO:0000313" key="2">
    <source>
        <dbReference type="Proteomes" id="UP001165378"/>
    </source>
</evidence>
<proteinExistence type="predicted"/>
<sequence length="115" mass="12537">MREFLRTMVTGATPADIREANPRWSDADIDAEMAGFAHFDVALLDTAPDSAADYLPGPPARPSLVQLADPSLTIPPEAAAELERRGYQLHTVPGTGHCIHRDDLEGFLRSLDGWI</sequence>
<evidence type="ECO:0008006" key="3">
    <source>
        <dbReference type="Google" id="ProtNLM"/>
    </source>
</evidence>
<dbReference type="AlphaFoldDB" id="A0AA41Q9J5"/>
<dbReference type="SUPFAM" id="SSF53474">
    <property type="entry name" value="alpha/beta-Hydrolases"/>
    <property type="match status" value="1"/>
</dbReference>
<name>A0AA41Q9J5_9ACTN</name>
<dbReference type="EMBL" id="JAKFHA010000040">
    <property type="protein sequence ID" value="MCF2532854.1"/>
    <property type="molecule type" value="Genomic_DNA"/>
</dbReference>
<accession>A0AA41Q9J5</accession>
<dbReference type="Gene3D" id="3.40.50.1820">
    <property type="entry name" value="alpha/beta hydrolase"/>
    <property type="match status" value="1"/>
</dbReference>
<protein>
    <recommendedName>
        <fullName evidence="3">Alpha/beta hydrolase</fullName>
    </recommendedName>
</protein>
<organism evidence="1 2">
    <name type="scientific">Yinghuangia soli</name>
    <dbReference type="NCBI Taxonomy" id="2908204"/>
    <lineage>
        <taxon>Bacteria</taxon>
        <taxon>Bacillati</taxon>
        <taxon>Actinomycetota</taxon>
        <taxon>Actinomycetes</taxon>
        <taxon>Kitasatosporales</taxon>
        <taxon>Streptomycetaceae</taxon>
        <taxon>Yinghuangia</taxon>
    </lineage>
</organism>
<gene>
    <name evidence="1" type="ORF">LZ495_37365</name>
</gene>
<evidence type="ECO:0000313" key="1">
    <source>
        <dbReference type="EMBL" id="MCF2532854.1"/>
    </source>
</evidence>
<reference evidence="1" key="1">
    <citation type="submission" date="2022-01" db="EMBL/GenBank/DDBJ databases">
        <title>Genome-Based Taxonomic Classification of the Phylum Actinobacteria.</title>
        <authorList>
            <person name="Gao Y."/>
        </authorList>
    </citation>
    <scope>NUCLEOTIDE SEQUENCE</scope>
    <source>
        <strain evidence="1">KLBMP 8922</strain>
    </source>
</reference>